<evidence type="ECO:0000313" key="3">
    <source>
        <dbReference type="Proteomes" id="UP000499080"/>
    </source>
</evidence>
<evidence type="ECO:0000259" key="1">
    <source>
        <dbReference type="Pfam" id="PF14655"/>
    </source>
</evidence>
<gene>
    <name evidence="2" type="primary">RAB3GAP2_0</name>
    <name evidence="2" type="ORF">AVEN_183775_1</name>
</gene>
<dbReference type="OrthoDB" id="6426760at2759"/>
<dbReference type="Pfam" id="PF14655">
    <property type="entry name" value="RAB3GAP2_N"/>
    <property type="match status" value="2"/>
</dbReference>
<evidence type="ECO:0000313" key="2">
    <source>
        <dbReference type="EMBL" id="GBN74944.1"/>
    </source>
</evidence>
<protein>
    <submittedName>
        <fullName evidence="2">Rab3 GTPase-activating protein non-catalytic subunit</fullName>
    </submittedName>
</protein>
<comment type="caution">
    <text evidence="2">The sequence shown here is derived from an EMBL/GenBank/DDBJ whole genome shotgun (WGS) entry which is preliminary data.</text>
</comment>
<keyword evidence="3" id="KW-1185">Reference proteome</keyword>
<dbReference type="PANTHER" id="PTHR12472">
    <property type="entry name" value="RAB3-GAP REGULATORY DOMAIN"/>
    <property type="match status" value="1"/>
</dbReference>
<dbReference type="EMBL" id="BGPR01017045">
    <property type="protein sequence ID" value="GBN74944.1"/>
    <property type="molecule type" value="Genomic_DNA"/>
</dbReference>
<dbReference type="InterPro" id="IPR032839">
    <property type="entry name" value="RAB3GAP_N"/>
</dbReference>
<dbReference type="InterPro" id="IPR026059">
    <property type="entry name" value="Rab3GAP2"/>
</dbReference>
<feature type="domain" description="Rab3-GAP regulatory subunit N-terminal" evidence="1">
    <location>
        <begin position="65"/>
        <end position="258"/>
    </location>
</feature>
<dbReference type="PANTHER" id="PTHR12472:SF0">
    <property type="entry name" value="RAB3 GTPASE-ACTIVATING PROTEIN NON-CATALYTIC SUBUNIT"/>
    <property type="match status" value="1"/>
</dbReference>
<name>A0A4Y2RGS3_ARAVE</name>
<sequence length="344" mass="38643">MSCHLSKRAVLSNIRSLKSALKFGDESVTPDDYSAESWNNDWDFEDPFEGKGTEAIKLKGGEQSWMQECLASLSPMVDVLALGHLQQAVFFTSKWNAAEESEVKLKFVPSFEGKLSVEKDENITSILCLPLASQKRSLQGGPDWTCIIVGFSSGYIRIYTENAEQLLSQKFHEEPVEHLKCKTHVPNHFSNYSDQPDELVIVFSTVVVTVDGFGLFQTLRACRNQLARATAGRQEVVQPPPLTYKKWGFHEHDKLIDCEAAVFFLVIYAPRRGILEVWCSQQGPRVAAFNVGKSGRLFCPGYTIVGGNFSTALMKDRLCSCYFLDVDGVLKKIIVPFHLILRYL</sequence>
<organism evidence="2 3">
    <name type="scientific">Araneus ventricosus</name>
    <name type="common">Orbweaver spider</name>
    <name type="synonym">Epeira ventricosa</name>
    <dbReference type="NCBI Taxonomy" id="182803"/>
    <lineage>
        <taxon>Eukaryota</taxon>
        <taxon>Metazoa</taxon>
        <taxon>Ecdysozoa</taxon>
        <taxon>Arthropoda</taxon>
        <taxon>Chelicerata</taxon>
        <taxon>Arachnida</taxon>
        <taxon>Araneae</taxon>
        <taxon>Araneomorphae</taxon>
        <taxon>Entelegynae</taxon>
        <taxon>Araneoidea</taxon>
        <taxon>Araneidae</taxon>
        <taxon>Araneus</taxon>
    </lineage>
</organism>
<proteinExistence type="predicted"/>
<accession>A0A4Y2RGS3</accession>
<dbReference type="AlphaFoldDB" id="A0A4Y2RGS3"/>
<dbReference type="Proteomes" id="UP000499080">
    <property type="component" value="Unassembled WGS sequence"/>
</dbReference>
<feature type="domain" description="Rab3-GAP regulatory subunit N-terminal" evidence="1">
    <location>
        <begin position="262"/>
        <end position="297"/>
    </location>
</feature>
<reference evidence="2 3" key="1">
    <citation type="journal article" date="2019" name="Sci. Rep.">
        <title>Orb-weaving spider Araneus ventricosus genome elucidates the spidroin gene catalogue.</title>
        <authorList>
            <person name="Kono N."/>
            <person name="Nakamura H."/>
            <person name="Ohtoshi R."/>
            <person name="Moran D.A.P."/>
            <person name="Shinohara A."/>
            <person name="Yoshida Y."/>
            <person name="Fujiwara M."/>
            <person name="Mori M."/>
            <person name="Tomita M."/>
            <person name="Arakawa K."/>
        </authorList>
    </citation>
    <scope>NUCLEOTIDE SEQUENCE [LARGE SCALE GENOMIC DNA]</scope>
</reference>